<protein>
    <recommendedName>
        <fullName evidence="3">C2H2-type domain-containing protein</fullName>
    </recommendedName>
</protein>
<feature type="region of interest" description="Disordered" evidence="2">
    <location>
        <begin position="96"/>
        <end position="134"/>
    </location>
</feature>
<dbReference type="PROSITE" id="PS50157">
    <property type="entry name" value="ZINC_FINGER_C2H2_2"/>
    <property type="match status" value="1"/>
</dbReference>
<accession>A0A6L2PDN0</accession>
<dbReference type="OrthoDB" id="10004641at2759"/>
<dbReference type="Proteomes" id="UP000502823">
    <property type="component" value="Unassembled WGS sequence"/>
</dbReference>
<gene>
    <name evidence="4" type="ORF">Cfor_01438</name>
</gene>
<keyword evidence="1" id="KW-0479">Metal-binding</keyword>
<sequence length="240" mass="26142">MIFFVSKTDLDCVEEVVAAAAVLINTYIYDGHAINHLLFSGSDVTVHGRSSRLYQPWQMSAVERLLGKNTAVTSGSGLSLSKLKESAGRLSNWQLSGGVKKSHHRSAGHPDADYRGRSSGSGKLSSARDSTTSVSSSLSTSSLLSSSCLPRSSLLLGAHLSSGRPGLQSQKYTSSDWKKPGAYRCPSCGKLYRWKKNLISHRRLECGKEPQLQCPYCPHRTKHKSSLVKHVDRLHGQSCP</sequence>
<dbReference type="SUPFAM" id="SSF57667">
    <property type="entry name" value="beta-beta-alpha zinc fingers"/>
    <property type="match status" value="1"/>
</dbReference>
<keyword evidence="1" id="KW-0862">Zinc</keyword>
<evidence type="ECO:0000259" key="3">
    <source>
        <dbReference type="PROSITE" id="PS50157"/>
    </source>
</evidence>
<evidence type="ECO:0000313" key="4">
    <source>
        <dbReference type="EMBL" id="GFG30669.1"/>
    </source>
</evidence>
<feature type="compositionally biased region" description="Low complexity" evidence="2">
    <location>
        <begin position="117"/>
        <end position="134"/>
    </location>
</feature>
<dbReference type="GO" id="GO:0008270">
    <property type="term" value="F:zinc ion binding"/>
    <property type="evidence" value="ECO:0007669"/>
    <property type="project" value="UniProtKB-KW"/>
</dbReference>
<comment type="caution">
    <text evidence="4">The sequence shown here is derived from an EMBL/GenBank/DDBJ whole genome shotgun (WGS) entry which is preliminary data.</text>
</comment>
<name>A0A6L2PDN0_COPFO</name>
<evidence type="ECO:0000313" key="5">
    <source>
        <dbReference type="Proteomes" id="UP000502823"/>
    </source>
</evidence>
<evidence type="ECO:0000256" key="2">
    <source>
        <dbReference type="SAM" id="MobiDB-lite"/>
    </source>
</evidence>
<reference evidence="5" key="1">
    <citation type="submission" date="2020-01" db="EMBL/GenBank/DDBJ databases">
        <title>Draft genome sequence of the Termite Coptotermes fromosanus.</title>
        <authorList>
            <person name="Itakura S."/>
            <person name="Yosikawa Y."/>
            <person name="Umezawa K."/>
        </authorList>
    </citation>
    <scope>NUCLEOTIDE SEQUENCE [LARGE SCALE GENOMIC DNA]</scope>
</reference>
<dbReference type="InParanoid" id="A0A6L2PDN0"/>
<keyword evidence="5" id="KW-1185">Reference proteome</keyword>
<dbReference type="SMART" id="SM00355">
    <property type="entry name" value="ZnF_C2H2"/>
    <property type="match status" value="2"/>
</dbReference>
<dbReference type="AlphaFoldDB" id="A0A6L2PDN0"/>
<dbReference type="InterPro" id="IPR036236">
    <property type="entry name" value="Znf_C2H2_sf"/>
</dbReference>
<organism evidence="4 5">
    <name type="scientific">Coptotermes formosanus</name>
    <name type="common">Formosan subterranean termite</name>
    <dbReference type="NCBI Taxonomy" id="36987"/>
    <lineage>
        <taxon>Eukaryota</taxon>
        <taxon>Metazoa</taxon>
        <taxon>Ecdysozoa</taxon>
        <taxon>Arthropoda</taxon>
        <taxon>Hexapoda</taxon>
        <taxon>Insecta</taxon>
        <taxon>Pterygota</taxon>
        <taxon>Neoptera</taxon>
        <taxon>Polyneoptera</taxon>
        <taxon>Dictyoptera</taxon>
        <taxon>Blattodea</taxon>
        <taxon>Blattoidea</taxon>
        <taxon>Termitoidae</taxon>
        <taxon>Rhinotermitidae</taxon>
        <taxon>Coptotermes</taxon>
    </lineage>
</organism>
<dbReference type="Gene3D" id="3.30.160.60">
    <property type="entry name" value="Classic Zinc Finger"/>
    <property type="match status" value="1"/>
</dbReference>
<evidence type="ECO:0000256" key="1">
    <source>
        <dbReference type="PROSITE-ProRule" id="PRU00042"/>
    </source>
</evidence>
<dbReference type="InterPro" id="IPR013087">
    <property type="entry name" value="Znf_C2H2_type"/>
</dbReference>
<keyword evidence="1" id="KW-0863">Zinc-finger</keyword>
<proteinExistence type="predicted"/>
<dbReference type="EMBL" id="BLKM01000241">
    <property type="protein sequence ID" value="GFG30669.1"/>
    <property type="molecule type" value="Genomic_DNA"/>
</dbReference>
<feature type="domain" description="C2H2-type" evidence="3">
    <location>
        <begin position="183"/>
        <end position="210"/>
    </location>
</feature>